<keyword evidence="2" id="KW-0812">Transmembrane</keyword>
<dbReference type="Gene3D" id="2.40.128.110">
    <property type="entry name" value="Lipid/polyisoprenoid-binding, YceI-like"/>
    <property type="match status" value="1"/>
</dbReference>
<dbReference type="SMART" id="SM00867">
    <property type="entry name" value="YceI"/>
    <property type="match status" value="1"/>
</dbReference>
<protein>
    <submittedName>
        <fullName evidence="4">YceI family protein</fullName>
    </submittedName>
</protein>
<keyword evidence="2" id="KW-0472">Membrane</keyword>
<reference evidence="4" key="1">
    <citation type="submission" date="2021-03" db="EMBL/GenBank/DDBJ databases">
        <title>Actinotalea soli sp. nov., isolated from soil.</title>
        <authorList>
            <person name="Ping W."/>
            <person name="Zhang J."/>
        </authorList>
    </citation>
    <scope>NUCLEOTIDE SEQUENCE</scope>
    <source>
        <strain evidence="4">BY-33</strain>
    </source>
</reference>
<comment type="similarity">
    <text evidence="1">Belongs to the UPF0312 family.</text>
</comment>
<comment type="caution">
    <text evidence="4">The sequence shown here is derived from an EMBL/GenBank/DDBJ whole genome shotgun (WGS) entry which is preliminary data.</text>
</comment>
<dbReference type="PANTHER" id="PTHR34406:SF1">
    <property type="entry name" value="PROTEIN YCEI"/>
    <property type="match status" value="1"/>
</dbReference>
<dbReference type="InterPro" id="IPR036761">
    <property type="entry name" value="TTHA0802/YceI-like_sf"/>
</dbReference>
<evidence type="ECO:0000313" key="4">
    <source>
        <dbReference type="EMBL" id="MBO1750719.1"/>
    </source>
</evidence>
<evidence type="ECO:0000259" key="3">
    <source>
        <dbReference type="SMART" id="SM00867"/>
    </source>
</evidence>
<evidence type="ECO:0000313" key="5">
    <source>
        <dbReference type="Proteomes" id="UP000664209"/>
    </source>
</evidence>
<name>A0A939LNH6_9CELL</name>
<keyword evidence="5" id="KW-1185">Reference proteome</keyword>
<dbReference type="Pfam" id="PF04264">
    <property type="entry name" value="YceI"/>
    <property type="match status" value="1"/>
</dbReference>
<evidence type="ECO:0000256" key="1">
    <source>
        <dbReference type="ARBA" id="ARBA00008812"/>
    </source>
</evidence>
<dbReference type="EMBL" id="JAGEMK010000001">
    <property type="protein sequence ID" value="MBO1750719.1"/>
    <property type="molecule type" value="Genomic_DNA"/>
</dbReference>
<dbReference type="PANTHER" id="PTHR34406">
    <property type="entry name" value="PROTEIN YCEI"/>
    <property type="match status" value="1"/>
</dbReference>
<proteinExistence type="inferred from homology"/>
<feature type="domain" description="Lipid/polyisoprenoid-binding YceI-like" evidence="3">
    <location>
        <begin position="73"/>
        <end position="239"/>
    </location>
</feature>
<accession>A0A939LNH6</accession>
<feature type="transmembrane region" description="Helical" evidence="2">
    <location>
        <begin position="15"/>
        <end position="37"/>
    </location>
</feature>
<sequence length="240" mass="25381">MSGQSDLHPEHRRRWLIRTLVAVTVALGAIAGGPWLYARYLAPDPAEPLALSTPDPAASAAPQVDEIHEVDGTWTVVDGSEAGYRLGEVLSGEQVTVVGRTDQVTGGVVLEEGSLLEAEVVVDVASIVTDESARDAYFRRALDTTTHPEATFEVTDPVDLSALEGVTESVTVEALGTLTFHGVARPATAVLEVQPTGQDQVEVAGQIAVTLEDFDLTAPDLGFVTVEPTATVEMLLVLSR</sequence>
<dbReference type="AlphaFoldDB" id="A0A939LNH6"/>
<keyword evidence="2" id="KW-1133">Transmembrane helix</keyword>
<dbReference type="Proteomes" id="UP000664209">
    <property type="component" value="Unassembled WGS sequence"/>
</dbReference>
<evidence type="ECO:0000256" key="2">
    <source>
        <dbReference type="SAM" id="Phobius"/>
    </source>
</evidence>
<organism evidence="4 5">
    <name type="scientific">Actinotalea soli</name>
    <dbReference type="NCBI Taxonomy" id="2819234"/>
    <lineage>
        <taxon>Bacteria</taxon>
        <taxon>Bacillati</taxon>
        <taxon>Actinomycetota</taxon>
        <taxon>Actinomycetes</taxon>
        <taxon>Micrococcales</taxon>
        <taxon>Cellulomonadaceae</taxon>
        <taxon>Actinotalea</taxon>
    </lineage>
</organism>
<dbReference type="InterPro" id="IPR007372">
    <property type="entry name" value="Lipid/polyisoprenoid-bd_YceI"/>
</dbReference>
<gene>
    <name evidence="4" type="ORF">J4G33_02765</name>
</gene>
<dbReference type="SUPFAM" id="SSF101874">
    <property type="entry name" value="YceI-like"/>
    <property type="match status" value="1"/>
</dbReference>